<name>A0A088RSV7_LEIPA</name>
<dbReference type="VEuPathDB" id="TriTrypDB:LPMP_251950"/>
<reference evidence="1 2" key="1">
    <citation type="journal article" date="2015" name="Sci. Rep.">
        <title>The genome of Leishmania panamensis: insights into genomics of the L. (Viannia) subgenus.</title>
        <authorList>
            <person name="Llanes A."/>
            <person name="Restrepo C.M."/>
            <person name="Vecchio G.D."/>
            <person name="Anguizola F.J."/>
            <person name="Lleonart R."/>
        </authorList>
    </citation>
    <scope>NUCLEOTIDE SEQUENCE [LARGE SCALE GENOMIC DNA]</scope>
    <source>
        <strain evidence="1 2">MHOM/PA/94/PSC-1</strain>
    </source>
</reference>
<dbReference type="KEGG" id="lpan:LPMP_251950"/>
<dbReference type="AlphaFoldDB" id="A0A088RSV7"/>
<proteinExistence type="predicted"/>
<evidence type="ECO:0000313" key="1">
    <source>
        <dbReference type="EMBL" id="AIN99058.1"/>
    </source>
</evidence>
<sequence length="427" mass="46616">MPPFPSHPSLAFSPHLPHSPPLIIMMLLVNIKLTSHHTHLEAHSACARLSLMDTRRSAAAAPSLILIDMGAPLQECLRRLHAQTVRVAATLAAEQQDTLLSGMKMPSVATLLSEYRTVASDTLNCSGNHTAQLRRRIALKLQRLRKEQHIDLCSPTAFADEIHSLVAALPAMPAKGKARSEALGDYAVAPTRAPLLPPPSGDVLVTQREDEDDDIFGWVTQHLSESPHPATAPAECTASPPRATTAAAVDTTAVTAHEAQNDEGAAESLLRRIACDLADVVECKGRYAATVEGVHQQLMTLRRYAESLLIVCEGDGRSMPDSLGARMRHLLAYQPSHTVSSEAEQQVWQRAWKEVGCNTAPALEVGTPVETIDVAVLARANIQRYEALQRRWLAVRQAYETHLVQLNQQMALAALQLDEMEAMRKSM</sequence>
<gene>
    <name evidence="1" type="ORF">LPMP_251950</name>
</gene>
<evidence type="ECO:0000313" key="2">
    <source>
        <dbReference type="Proteomes" id="UP000063063"/>
    </source>
</evidence>
<organism evidence="1 2">
    <name type="scientific">Leishmania panamensis</name>
    <dbReference type="NCBI Taxonomy" id="5679"/>
    <lineage>
        <taxon>Eukaryota</taxon>
        <taxon>Discoba</taxon>
        <taxon>Euglenozoa</taxon>
        <taxon>Kinetoplastea</taxon>
        <taxon>Metakinetoplastina</taxon>
        <taxon>Trypanosomatida</taxon>
        <taxon>Trypanosomatidae</taxon>
        <taxon>Leishmaniinae</taxon>
        <taxon>Leishmania</taxon>
        <taxon>Leishmania guyanensis species complex</taxon>
    </lineage>
</organism>
<dbReference type="VEuPathDB" id="TriTrypDB:LPAL13_250021600"/>
<dbReference type="Proteomes" id="UP000063063">
    <property type="component" value="Chromosome 25"/>
</dbReference>
<dbReference type="GeneID" id="22575843"/>
<dbReference type="eggNOG" id="ENOG502SI0H">
    <property type="taxonomic scope" value="Eukaryota"/>
</dbReference>
<protein>
    <submittedName>
        <fullName evidence="1">Uncharacterized protein</fullName>
    </submittedName>
</protein>
<accession>A0A088RSV7</accession>
<dbReference type="RefSeq" id="XP_010699765.1">
    <property type="nucleotide sequence ID" value="XM_010701463.1"/>
</dbReference>
<dbReference type="EMBL" id="CP009394">
    <property type="protein sequence ID" value="AIN99058.1"/>
    <property type="molecule type" value="Genomic_DNA"/>
</dbReference>
<dbReference type="OrthoDB" id="262775at2759"/>
<keyword evidence="2" id="KW-1185">Reference proteome</keyword>